<feature type="non-terminal residue" evidence="2">
    <location>
        <position position="462"/>
    </location>
</feature>
<reference evidence="2" key="1">
    <citation type="submission" date="2019-10" db="EMBL/GenBank/DDBJ databases">
        <title>Bird 10,000 Genomes (B10K) Project - Family phase.</title>
        <authorList>
            <person name="Zhang G."/>
        </authorList>
    </citation>
    <scope>NUCLEOTIDE SEQUENCE</scope>
    <source>
        <strain evidence="2">B10K-DU-012-65</strain>
        <tissue evidence="2">Muscle</tissue>
    </source>
</reference>
<evidence type="ECO:0000313" key="2">
    <source>
        <dbReference type="EMBL" id="NWH26584.1"/>
    </source>
</evidence>
<organism evidence="2 3">
    <name type="scientific">Grus americana</name>
    <name type="common">Whooping crane</name>
    <dbReference type="NCBI Taxonomy" id="9117"/>
    <lineage>
        <taxon>Eukaryota</taxon>
        <taxon>Metazoa</taxon>
        <taxon>Chordata</taxon>
        <taxon>Craniata</taxon>
        <taxon>Vertebrata</taxon>
        <taxon>Euteleostomi</taxon>
        <taxon>Archelosauria</taxon>
        <taxon>Archosauria</taxon>
        <taxon>Dinosauria</taxon>
        <taxon>Saurischia</taxon>
        <taxon>Theropoda</taxon>
        <taxon>Coelurosauria</taxon>
        <taxon>Aves</taxon>
        <taxon>Neognathae</taxon>
        <taxon>Neoaves</taxon>
        <taxon>Gruiformes</taxon>
        <taxon>Gruidae</taxon>
        <taxon>Grus</taxon>
    </lineage>
</organism>
<evidence type="ECO:0000313" key="3">
    <source>
        <dbReference type="Proteomes" id="UP000640762"/>
    </source>
</evidence>
<sequence>MLQDLISAQLVSDYTIVELPGSINDLQGTRKISAAVCWLVSQCPDSLELCSQTLQEYIEDGIDSEFGKRFYHDCKERRFAGLPSQEPGVIIELYNSVLQFLSDVASSEHLYDLSWPVTEFSEPGGNKLLPHLQWNMPDHLAWLKKAVLSFQIPYLDLPPLGAPWRPVCHMIFQYVSQIASSSHTQPLIQSQVENLLSKTYQKWKTRTSGSSKDGPSVDEIPWDDILAVCIDHKLRDWTPPKLPVAPEAVSEDGQIRVYFFKEHLKNFALPFSWEQARLRTQEEIRHGHKRLRVKSPNSFKKKPYSVSTMPGQYGSGVSTLSGQEKSIPGADGFTDAASAQELLPERLLAQLQLEKRESRRFEEQLRQCLVEDIEPLGDFVGLPLYLPQSLVSTPTVTCPLMKSPVSSAEGAGSQEGCEVLVEELSPALSDRLKHLQQLLRANKEGEVASELHLSALVDMVDI</sequence>
<dbReference type="InterPro" id="IPR031907">
    <property type="entry name" value="MCM3AP_GANP"/>
</dbReference>
<dbReference type="GO" id="GO:0006406">
    <property type="term" value="P:mRNA export from nucleus"/>
    <property type="evidence" value="ECO:0007669"/>
    <property type="project" value="TreeGrafter"/>
</dbReference>
<comment type="caution">
    <text evidence="2">The sequence shown here is derived from an EMBL/GenBank/DDBJ whole genome shotgun (WGS) entry which is preliminary data.</text>
</comment>
<feature type="non-terminal residue" evidence="2">
    <location>
        <position position="1"/>
    </location>
</feature>
<dbReference type="PANTHER" id="PTHR12436">
    <property type="entry name" value="80 KDA MCM3-ASSOCIATED PROTEIN"/>
    <property type="match status" value="1"/>
</dbReference>
<evidence type="ECO:0000259" key="1">
    <source>
        <dbReference type="Pfam" id="PF16769"/>
    </source>
</evidence>
<dbReference type="PANTHER" id="PTHR12436:SF3">
    <property type="entry name" value="GERMINAL-CENTER ASSOCIATED NUCLEAR PROTEIN"/>
    <property type="match status" value="1"/>
</dbReference>
<gene>
    <name evidence="2" type="primary">Mcm3ap</name>
    <name evidence="2" type="ORF">GRUAME_R15266</name>
</gene>
<dbReference type="InterPro" id="IPR045107">
    <property type="entry name" value="SAC3/GANP/THP3"/>
</dbReference>
<name>A0A850U7P9_GRUAM</name>
<accession>A0A850U7P9</accession>
<proteinExistence type="predicted"/>
<dbReference type="GO" id="GO:0070390">
    <property type="term" value="C:transcription export complex 2"/>
    <property type="evidence" value="ECO:0007669"/>
    <property type="project" value="TreeGrafter"/>
</dbReference>
<dbReference type="EMBL" id="WEIX01013881">
    <property type="protein sequence ID" value="NWH26584.1"/>
    <property type="molecule type" value="Genomic_DNA"/>
</dbReference>
<dbReference type="Proteomes" id="UP000640762">
    <property type="component" value="Unassembled WGS sequence"/>
</dbReference>
<dbReference type="AlphaFoldDB" id="A0A850U7P9"/>
<dbReference type="GO" id="GO:0005737">
    <property type="term" value="C:cytoplasm"/>
    <property type="evidence" value="ECO:0007669"/>
    <property type="project" value="TreeGrafter"/>
</dbReference>
<dbReference type="Pfam" id="PF16769">
    <property type="entry name" value="MCM3AP_GANP"/>
    <property type="match status" value="1"/>
</dbReference>
<protein>
    <submittedName>
        <fullName evidence="2">GANP protein</fullName>
    </submittedName>
</protein>
<keyword evidence="3" id="KW-1185">Reference proteome</keyword>
<feature type="domain" description="Germinal-centre associated nuclear protein MCM3AP" evidence="1">
    <location>
        <begin position="1"/>
        <end position="458"/>
    </location>
</feature>